<reference evidence="9 10" key="1">
    <citation type="submission" date="2019-09" db="EMBL/GenBank/DDBJ databases">
        <title>Bird 10,000 Genomes (B10K) Project - Family phase.</title>
        <authorList>
            <person name="Zhang G."/>
        </authorList>
    </citation>
    <scope>NUCLEOTIDE SEQUENCE [LARGE SCALE GENOMIC DNA]</scope>
    <source>
        <strain evidence="9">B10K-DU-001-55</strain>
        <tissue evidence="9">Muscle</tissue>
    </source>
</reference>
<keyword evidence="5 7" id="KW-0106">Calcium</keyword>
<dbReference type="InterPro" id="IPR011992">
    <property type="entry name" value="EF-hand-dom_pair"/>
</dbReference>
<feature type="non-terminal residue" evidence="9">
    <location>
        <position position="1"/>
    </location>
</feature>
<dbReference type="SUPFAM" id="SSF47473">
    <property type="entry name" value="EF-hand"/>
    <property type="match status" value="1"/>
</dbReference>
<dbReference type="GO" id="GO:0044548">
    <property type="term" value="F:S100 protein binding"/>
    <property type="evidence" value="ECO:0007669"/>
    <property type="project" value="TreeGrafter"/>
</dbReference>
<dbReference type="AlphaFoldDB" id="A0A7L2B377"/>
<keyword evidence="6" id="KW-1015">Disulfide bond</keyword>
<feature type="non-terminal residue" evidence="9">
    <location>
        <position position="95"/>
    </location>
</feature>
<evidence type="ECO:0000256" key="2">
    <source>
        <dbReference type="ARBA" id="ARBA00011748"/>
    </source>
</evidence>
<organism evidence="9 10">
    <name type="scientific">Heliornis fulica</name>
    <name type="common">sungrebe</name>
    <dbReference type="NCBI Taxonomy" id="54369"/>
    <lineage>
        <taxon>Eukaryota</taxon>
        <taxon>Metazoa</taxon>
        <taxon>Chordata</taxon>
        <taxon>Craniata</taxon>
        <taxon>Vertebrata</taxon>
        <taxon>Euteleostomi</taxon>
        <taxon>Archelosauria</taxon>
        <taxon>Archosauria</taxon>
        <taxon>Dinosauria</taxon>
        <taxon>Saurischia</taxon>
        <taxon>Theropoda</taxon>
        <taxon>Coelurosauria</taxon>
        <taxon>Aves</taxon>
        <taxon>Neognathae</taxon>
        <taxon>Neoaves</taxon>
        <taxon>Gruiformes</taxon>
        <taxon>Heliornithidae</taxon>
        <taxon>Heliornis</taxon>
    </lineage>
</organism>
<dbReference type="SMART" id="SM00054">
    <property type="entry name" value="EFh"/>
    <property type="match status" value="1"/>
</dbReference>
<evidence type="ECO:0000256" key="1">
    <source>
        <dbReference type="ARBA" id="ARBA00007323"/>
    </source>
</evidence>
<sequence>PTETERCIESLLAVFQRYAGRDRDNCKLSKKEFLEFMNTELAAFTKNQQPGVLDRMMKKLDLNSDGQLDFQEFLNLIGGIAVACHESLVVNSPHP</sequence>
<name>A0A7L2B377_9GRUI</name>
<dbReference type="GO" id="GO:0005737">
    <property type="term" value="C:cytoplasm"/>
    <property type="evidence" value="ECO:0007669"/>
    <property type="project" value="TreeGrafter"/>
</dbReference>
<dbReference type="SMART" id="SM01394">
    <property type="entry name" value="S_100"/>
    <property type="match status" value="1"/>
</dbReference>
<accession>A0A7L2B377</accession>
<dbReference type="GO" id="GO:0048306">
    <property type="term" value="F:calcium-dependent protein binding"/>
    <property type="evidence" value="ECO:0007669"/>
    <property type="project" value="InterPro"/>
</dbReference>
<feature type="domain" description="EF-hand" evidence="8">
    <location>
        <begin position="48"/>
        <end position="83"/>
    </location>
</feature>
<proteinExistence type="inferred from homology"/>
<evidence type="ECO:0000256" key="4">
    <source>
        <dbReference type="ARBA" id="ARBA00022737"/>
    </source>
</evidence>
<comment type="caution">
    <text evidence="9">The sequence shown here is derived from an EMBL/GenBank/DDBJ whole genome shotgun (WGS) entry which is preliminary data.</text>
</comment>
<keyword evidence="4" id="KW-0677">Repeat</keyword>
<evidence type="ECO:0000256" key="3">
    <source>
        <dbReference type="ARBA" id="ARBA00022723"/>
    </source>
</evidence>
<dbReference type="InterPro" id="IPR013787">
    <property type="entry name" value="S100_Ca-bd_sub"/>
</dbReference>
<dbReference type="EMBL" id="VXBZ01010098">
    <property type="protein sequence ID" value="NXP53691.1"/>
    <property type="molecule type" value="Genomic_DNA"/>
</dbReference>
<evidence type="ECO:0000313" key="9">
    <source>
        <dbReference type="EMBL" id="NXP53691.1"/>
    </source>
</evidence>
<dbReference type="Proteomes" id="UP000590868">
    <property type="component" value="Unassembled WGS sequence"/>
</dbReference>
<evidence type="ECO:0000256" key="5">
    <source>
        <dbReference type="ARBA" id="ARBA00022837"/>
    </source>
</evidence>
<dbReference type="GO" id="GO:0005615">
    <property type="term" value="C:extracellular space"/>
    <property type="evidence" value="ECO:0007669"/>
    <property type="project" value="TreeGrafter"/>
</dbReference>
<evidence type="ECO:0000313" key="10">
    <source>
        <dbReference type="Proteomes" id="UP000590868"/>
    </source>
</evidence>
<comment type="similarity">
    <text evidence="1 7">Belongs to the S-100 family.</text>
</comment>
<dbReference type="Pfam" id="PF01023">
    <property type="entry name" value="S_100"/>
    <property type="match status" value="1"/>
</dbReference>
<dbReference type="OrthoDB" id="9451669at2759"/>
<gene>
    <name evidence="9" type="primary">S100a11</name>
    <name evidence="9" type="ORF">HELFUL_R00940</name>
</gene>
<dbReference type="GO" id="GO:0005509">
    <property type="term" value="F:calcium ion binding"/>
    <property type="evidence" value="ECO:0007669"/>
    <property type="project" value="InterPro"/>
</dbReference>
<dbReference type="InterPro" id="IPR002048">
    <property type="entry name" value="EF_hand_dom"/>
</dbReference>
<dbReference type="PROSITE" id="PS00018">
    <property type="entry name" value="EF_HAND_1"/>
    <property type="match status" value="1"/>
</dbReference>
<keyword evidence="3 7" id="KW-0479">Metal-binding</keyword>
<dbReference type="CDD" id="cd05023">
    <property type="entry name" value="S-100A11"/>
    <property type="match status" value="1"/>
</dbReference>
<evidence type="ECO:0000256" key="7">
    <source>
        <dbReference type="RuleBase" id="RU361184"/>
    </source>
</evidence>
<comment type="subunit">
    <text evidence="2">Homodimer; disulfide-linked.</text>
</comment>
<evidence type="ECO:0000259" key="8">
    <source>
        <dbReference type="PROSITE" id="PS50222"/>
    </source>
</evidence>
<dbReference type="Gene3D" id="1.10.238.10">
    <property type="entry name" value="EF-hand"/>
    <property type="match status" value="1"/>
</dbReference>
<keyword evidence="10" id="KW-1185">Reference proteome</keyword>
<dbReference type="InterPro" id="IPR018247">
    <property type="entry name" value="EF_Hand_1_Ca_BS"/>
</dbReference>
<dbReference type="GO" id="GO:0042127">
    <property type="term" value="P:regulation of cell population proliferation"/>
    <property type="evidence" value="ECO:0007669"/>
    <property type="project" value="InterPro"/>
</dbReference>
<evidence type="ECO:0000256" key="6">
    <source>
        <dbReference type="ARBA" id="ARBA00023157"/>
    </source>
</evidence>
<dbReference type="Pfam" id="PF00036">
    <property type="entry name" value="EF-hand_1"/>
    <property type="match status" value="1"/>
</dbReference>
<dbReference type="PROSITE" id="PS00303">
    <property type="entry name" value="S100_CABP"/>
    <property type="match status" value="1"/>
</dbReference>
<dbReference type="PANTHER" id="PTHR11639:SF60">
    <property type="entry name" value="PROTEIN S100-A11"/>
    <property type="match status" value="1"/>
</dbReference>
<protein>
    <recommendedName>
        <fullName evidence="7">Protein S100</fullName>
    </recommendedName>
    <alternativeName>
        <fullName evidence="7">S100 calcium-binding protein</fullName>
    </alternativeName>
</protein>
<dbReference type="PROSITE" id="PS50222">
    <property type="entry name" value="EF_HAND_2"/>
    <property type="match status" value="1"/>
</dbReference>
<dbReference type="InterPro" id="IPR001751">
    <property type="entry name" value="S100/CaBP7/8-like_CS"/>
</dbReference>
<dbReference type="InterPro" id="IPR028482">
    <property type="entry name" value="S100A11"/>
</dbReference>
<dbReference type="PANTHER" id="PTHR11639">
    <property type="entry name" value="S100 CALCIUM-BINDING PROTEIN"/>
    <property type="match status" value="1"/>
</dbReference>